<evidence type="ECO:0000313" key="8">
    <source>
        <dbReference type="Proteomes" id="UP000829196"/>
    </source>
</evidence>
<dbReference type="Pfam" id="PF08100">
    <property type="entry name" value="Dimerisation"/>
    <property type="match status" value="1"/>
</dbReference>
<dbReference type="OrthoDB" id="757282at2759"/>
<keyword evidence="2" id="KW-0808">Transferase</keyword>
<evidence type="ECO:0000256" key="4">
    <source>
        <dbReference type="PIRSR" id="PIRSR005739-1"/>
    </source>
</evidence>
<dbReference type="GO" id="GO:0008171">
    <property type="term" value="F:O-methyltransferase activity"/>
    <property type="evidence" value="ECO:0007669"/>
    <property type="project" value="InterPro"/>
</dbReference>
<dbReference type="Gene3D" id="1.10.10.10">
    <property type="entry name" value="Winged helix-like DNA-binding domain superfamily/Winged helix DNA-binding domain"/>
    <property type="match status" value="1"/>
</dbReference>
<dbReference type="InterPro" id="IPR029063">
    <property type="entry name" value="SAM-dependent_MTases_sf"/>
</dbReference>
<dbReference type="Gene3D" id="3.40.50.150">
    <property type="entry name" value="Vaccinia Virus protein VP39"/>
    <property type="match status" value="1"/>
</dbReference>
<keyword evidence="1" id="KW-0489">Methyltransferase</keyword>
<keyword evidence="8" id="KW-1185">Reference proteome</keyword>
<dbReference type="Pfam" id="PF00891">
    <property type="entry name" value="Methyltransf_2"/>
    <property type="match status" value="1"/>
</dbReference>
<evidence type="ECO:0000256" key="3">
    <source>
        <dbReference type="ARBA" id="ARBA00022691"/>
    </source>
</evidence>
<dbReference type="GO" id="GO:0046983">
    <property type="term" value="F:protein dimerization activity"/>
    <property type="evidence" value="ECO:0007669"/>
    <property type="project" value="InterPro"/>
</dbReference>
<dbReference type="PANTHER" id="PTHR11746">
    <property type="entry name" value="O-METHYLTRANSFERASE"/>
    <property type="match status" value="1"/>
</dbReference>
<dbReference type="InterPro" id="IPR001077">
    <property type="entry name" value="COMT_C"/>
</dbReference>
<sequence>METVASIDAPDAVIQDTLEAQAILWNKTFSFVKSMSLKCAAELRISDAILRHGTPTTISDLISSLSIPEAKSRHLRTLMRILSQEGIFKSHITLSGEETFDLTPVSRLLTTSSIPQRRLINHTPGILSQVENHIINSYHQLSHWFHRPDVTLTPFEMAHGQTLWDLAGKMPEFNDSFNKGMACDSAFLAEVIKNIGGEVFRGIGKLVDVGGGTGLMAATLVEAFPGLQCTVFDLPHVIDTAEQTEGIQFAAGDMFVEIPAAQAALLKWILHDWNDEACIKILERCKEAIPSKENGGKVIIIDMVVGVGVNAQIALETQLLLDLHMMTIFGGKERDEAEWSKLFIAAGFSGYKITPSNGLRSIIEVYP</sequence>
<organism evidence="7 8">
    <name type="scientific">Dendrobium nobile</name>
    <name type="common">Orchid</name>
    <dbReference type="NCBI Taxonomy" id="94219"/>
    <lineage>
        <taxon>Eukaryota</taxon>
        <taxon>Viridiplantae</taxon>
        <taxon>Streptophyta</taxon>
        <taxon>Embryophyta</taxon>
        <taxon>Tracheophyta</taxon>
        <taxon>Spermatophyta</taxon>
        <taxon>Magnoliopsida</taxon>
        <taxon>Liliopsida</taxon>
        <taxon>Asparagales</taxon>
        <taxon>Orchidaceae</taxon>
        <taxon>Epidendroideae</taxon>
        <taxon>Malaxideae</taxon>
        <taxon>Dendrobiinae</taxon>
        <taxon>Dendrobium</taxon>
    </lineage>
</organism>
<accession>A0A8T3BAF4</accession>
<feature type="domain" description="O-methyltransferase C-terminal" evidence="5">
    <location>
        <begin position="138"/>
        <end position="349"/>
    </location>
</feature>
<dbReference type="SUPFAM" id="SSF53335">
    <property type="entry name" value="S-adenosyl-L-methionine-dependent methyltransferases"/>
    <property type="match status" value="1"/>
</dbReference>
<dbReference type="PIRSF" id="PIRSF005739">
    <property type="entry name" value="O-mtase"/>
    <property type="match status" value="1"/>
</dbReference>
<feature type="domain" description="O-methyltransferase dimerisation" evidence="6">
    <location>
        <begin position="27"/>
        <end position="112"/>
    </location>
</feature>
<dbReference type="InterPro" id="IPR036388">
    <property type="entry name" value="WH-like_DNA-bd_sf"/>
</dbReference>
<dbReference type="InterPro" id="IPR036390">
    <property type="entry name" value="WH_DNA-bd_sf"/>
</dbReference>
<dbReference type="InterPro" id="IPR012967">
    <property type="entry name" value="COMT_dimerisation"/>
</dbReference>
<dbReference type="GO" id="GO:0008757">
    <property type="term" value="F:S-adenosylmethionine-dependent methyltransferase activity"/>
    <property type="evidence" value="ECO:0007669"/>
    <property type="project" value="UniProtKB-ARBA"/>
</dbReference>
<dbReference type="GO" id="GO:0032259">
    <property type="term" value="P:methylation"/>
    <property type="evidence" value="ECO:0007669"/>
    <property type="project" value="UniProtKB-KW"/>
</dbReference>
<reference evidence="7" key="1">
    <citation type="journal article" date="2022" name="Front. Genet.">
        <title>Chromosome-Scale Assembly of the Dendrobium nobile Genome Provides Insights Into the Molecular Mechanism of the Biosynthesis of the Medicinal Active Ingredient of Dendrobium.</title>
        <authorList>
            <person name="Xu Q."/>
            <person name="Niu S.-C."/>
            <person name="Li K.-L."/>
            <person name="Zheng P.-J."/>
            <person name="Zhang X.-J."/>
            <person name="Jia Y."/>
            <person name="Liu Y."/>
            <person name="Niu Y.-X."/>
            <person name="Yu L.-H."/>
            <person name="Chen D.-F."/>
            <person name="Zhang G.-Q."/>
        </authorList>
    </citation>
    <scope>NUCLEOTIDE SEQUENCE</scope>
    <source>
        <tissue evidence="7">Leaf</tissue>
    </source>
</reference>
<dbReference type="PROSITE" id="PS51683">
    <property type="entry name" value="SAM_OMT_II"/>
    <property type="match status" value="1"/>
</dbReference>
<protein>
    <submittedName>
        <fullName evidence="7">Uncharacterized protein</fullName>
    </submittedName>
</protein>
<gene>
    <name evidence="7" type="ORF">KFK09_013531</name>
</gene>
<dbReference type="FunFam" id="3.40.50.150:FF:000057">
    <property type="entry name" value="O-methyltransferase ZRP4"/>
    <property type="match status" value="1"/>
</dbReference>
<dbReference type="Proteomes" id="UP000829196">
    <property type="component" value="Unassembled WGS sequence"/>
</dbReference>
<feature type="active site" description="Proton acceptor" evidence="4">
    <location>
        <position position="271"/>
    </location>
</feature>
<dbReference type="AlphaFoldDB" id="A0A8T3BAF4"/>
<dbReference type="EMBL" id="JAGYWB010000010">
    <property type="protein sequence ID" value="KAI0507406.1"/>
    <property type="molecule type" value="Genomic_DNA"/>
</dbReference>
<evidence type="ECO:0000256" key="1">
    <source>
        <dbReference type="ARBA" id="ARBA00022603"/>
    </source>
</evidence>
<evidence type="ECO:0000259" key="5">
    <source>
        <dbReference type="Pfam" id="PF00891"/>
    </source>
</evidence>
<comment type="caution">
    <text evidence="7">The sequence shown here is derived from an EMBL/GenBank/DDBJ whole genome shotgun (WGS) entry which is preliminary data.</text>
</comment>
<dbReference type="InterPro" id="IPR016461">
    <property type="entry name" value="COMT-like"/>
</dbReference>
<evidence type="ECO:0000313" key="7">
    <source>
        <dbReference type="EMBL" id="KAI0507406.1"/>
    </source>
</evidence>
<evidence type="ECO:0000256" key="2">
    <source>
        <dbReference type="ARBA" id="ARBA00022679"/>
    </source>
</evidence>
<dbReference type="SUPFAM" id="SSF46785">
    <property type="entry name" value="Winged helix' DNA-binding domain"/>
    <property type="match status" value="1"/>
</dbReference>
<dbReference type="SMR" id="A0A8T3BAF4"/>
<name>A0A8T3BAF4_DENNO</name>
<evidence type="ECO:0000259" key="6">
    <source>
        <dbReference type="Pfam" id="PF08100"/>
    </source>
</evidence>
<keyword evidence="3" id="KW-0949">S-adenosyl-L-methionine</keyword>
<proteinExistence type="predicted"/>